<dbReference type="Proteomes" id="UP000799437">
    <property type="component" value="Unassembled WGS sequence"/>
</dbReference>
<gene>
    <name evidence="3" type="ORF">EJ05DRAFT_485247</name>
</gene>
<dbReference type="EMBL" id="ML996570">
    <property type="protein sequence ID" value="KAF2759194.1"/>
    <property type="molecule type" value="Genomic_DNA"/>
</dbReference>
<evidence type="ECO:0000256" key="2">
    <source>
        <dbReference type="SAM" id="Phobius"/>
    </source>
</evidence>
<sequence>MQAQNESIDRSVFTVISPLIQDKGKELHLKKKRAQFVTDHDAVLKQEIKRWTLPAFLESFARLSQAHVFRSPREERVYFGVSQQTVRSQENDPMVGPSGSGTAADAVADPEPAPSPGIPNEPVDAESDPKTDDTAVADSDPEDAKSSFQPQEIILSIKYSQPPLSASLPQRIQRPLLDDFQKAIEQACFDFAERQVPRVLSEKRWESADAVEVTKWRRIIPQSLCAMYKNDSEVTLTGMSNMFHKASQLRNAAVHRERLSVSKLDYMLDGSVVLAGYLRDKDCEDRLRNDKDLVRKYTSEVETDQKKRLKMFKKQVDEKKREFEICLQQMGQQVLEDDARFSHAAYKRLEQELQTSKSARSGRLQDRVGVLCHSRPSLRGYWENMAEINVNILWDSAVWMAAIGLVLSLFLAPIFEIWPS</sequence>
<evidence type="ECO:0000256" key="1">
    <source>
        <dbReference type="SAM" id="MobiDB-lite"/>
    </source>
</evidence>
<accession>A0A6A6WAY2</accession>
<proteinExistence type="predicted"/>
<dbReference type="OrthoDB" id="5324651at2759"/>
<dbReference type="RefSeq" id="XP_033601645.1">
    <property type="nucleotide sequence ID" value="XM_033745431.1"/>
</dbReference>
<reference evidence="3" key="1">
    <citation type="journal article" date="2020" name="Stud. Mycol.">
        <title>101 Dothideomycetes genomes: a test case for predicting lifestyles and emergence of pathogens.</title>
        <authorList>
            <person name="Haridas S."/>
            <person name="Albert R."/>
            <person name="Binder M."/>
            <person name="Bloem J."/>
            <person name="Labutti K."/>
            <person name="Salamov A."/>
            <person name="Andreopoulos B."/>
            <person name="Baker S."/>
            <person name="Barry K."/>
            <person name="Bills G."/>
            <person name="Bluhm B."/>
            <person name="Cannon C."/>
            <person name="Castanera R."/>
            <person name="Culley D."/>
            <person name="Daum C."/>
            <person name="Ezra D."/>
            <person name="Gonzalez J."/>
            <person name="Henrissat B."/>
            <person name="Kuo A."/>
            <person name="Liang C."/>
            <person name="Lipzen A."/>
            <person name="Lutzoni F."/>
            <person name="Magnuson J."/>
            <person name="Mondo S."/>
            <person name="Nolan M."/>
            <person name="Ohm R."/>
            <person name="Pangilinan J."/>
            <person name="Park H.-J."/>
            <person name="Ramirez L."/>
            <person name="Alfaro M."/>
            <person name="Sun H."/>
            <person name="Tritt A."/>
            <person name="Yoshinaga Y."/>
            <person name="Zwiers L.-H."/>
            <person name="Turgeon B."/>
            <person name="Goodwin S."/>
            <person name="Spatafora J."/>
            <person name="Crous P."/>
            <person name="Grigoriev I."/>
        </authorList>
    </citation>
    <scope>NUCLEOTIDE SEQUENCE</scope>
    <source>
        <strain evidence="3">CBS 121739</strain>
    </source>
</reference>
<evidence type="ECO:0000313" key="4">
    <source>
        <dbReference type="Proteomes" id="UP000799437"/>
    </source>
</evidence>
<keyword evidence="2" id="KW-0812">Transmembrane</keyword>
<protein>
    <submittedName>
        <fullName evidence="3">Uncharacterized protein</fullName>
    </submittedName>
</protein>
<keyword evidence="2" id="KW-1133">Transmembrane helix</keyword>
<keyword evidence="2" id="KW-0472">Membrane</keyword>
<feature type="transmembrane region" description="Helical" evidence="2">
    <location>
        <begin position="397"/>
        <end position="418"/>
    </location>
</feature>
<dbReference type="GeneID" id="54486485"/>
<organism evidence="3 4">
    <name type="scientific">Pseudovirgaria hyperparasitica</name>
    <dbReference type="NCBI Taxonomy" id="470096"/>
    <lineage>
        <taxon>Eukaryota</taxon>
        <taxon>Fungi</taxon>
        <taxon>Dikarya</taxon>
        <taxon>Ascomycota</taxon>
        <taxon>Pezizomycotina</taxon>
        <taxon>Dothideomycetes</taxon>
        <taxon>Dothideomycetes incertae sedis</taxon>
        <taxon>Acrospermales</taxon>
        <taxon>Acrospermaceae</taxon>
        <taxon>Pseudovirgaria</taxon>
    </lineage>
</organism>
<feature type="region of interest" description="Disordered" evidence="1">
    <location>
        <begin position="83"/>
        <end position="147"/>
    </location>
</feature>
<dbReference type="AlphaFoldDB" id="A0A6A6WAY2"/>
<keyword evidence="4" id="KW-1185">Reference proteome</keyword>
<evidence type="ECO:0000313" key="3">
    <source>
        <dbReference type="EMBL" id="KAF2759194.1"/>
    </source>
</evidence>
<name>A0A6A6WAY2_9PEZI</name>